<evidence type="ECO:0000259" key="8">
    <source>
        <dbReference type="Pfam" id="PF00852"/>
    </source>
</evidence>
<dbReference type="InterPro" id="IPR038577">
    <property type="entry name" value="GT10-like_C_sf"/>
</dbReference>
<keyword evidence="10" id="KW-1185">Reference proteome</keyword>
<comment type="subcellular location">
    <subcellularLocation>
        <location evidence="1">Golgi apparatus membrane</location>
        <topology evidence="1">Single-pass type II membrane protein</topology>
    </subcellularLocation>
    <subcellularLocation>
        <location evidence="7">Golgi apparatus</location>
        <location evidence="7">Golgi stack membrane</location>
        <topology evidence="7">Single-pass type II membrane protein</topology>
    </subcellularLocation>
</comment>
<comment type="caution">
    <text evidence="9">The sequence shown here is derived from an EMBL/GenBank/DDBJ whole genome shotgun (WGS) entry which is preliminary data.</text>
</comment>
<dbReference type="GO" id="GO:0008417">
    <property type="term" value="F:fucosyltransferase activity"/>
    <property type="evidence" value="ECO:0007669"/>
    <property type="project" value="InterPro"/>
</dbReference>
<dbReference type="EMBL" id="JARGEI010000006">
    <property type="protein sequence ID" value="KAJ8729964.1"/>
    <property type="molecule type" value="Genomic_DNA"/>
</dbReference>
<dbReference type="EC" id="2.4.1.-" evidence="7"/>
<dbReference type="GO" id="GO:0000139">
    <property type="term" value="C:Golgi membrane"/>
    <property type="evidence" value="ECO:0007669"/>
    <property type="project" value="UniProtKB-SubCell"/>
</dbReference>
<keyword evidence="6 7" id="KW-0333">Golgi apparatus</keyword>
<keyword evidence="7" id="KW-0812">Transmembrane</keyword>
<evidence type="ECO:0000313" key="9">
    <source>
        <dbReference type="EMBL" id="KAJ8729964.1"/>
    </source>
</evidence>
<keyword evidence="5 7" id="KW-0808">Transferase</keyword>
<keyword evidence="7" id="KW-0472">Membrane</keyword>
<proteinExistence type="inferred from homology"/>
<reference evidence="9" key="1">
    <citation type="submission" date="2023-03" db="EMBL/GenBank/DDBJ databases">
        <title>Chromosome-level genomes of two armyworms, Mythimna separata and Mythimna loreyi, provide insights into the biosynthesis and reception of sex pheromones.</title>
        <authorList>
            <person name="Zhao H."/>
        </authorList>
    </citation>
    <scope>NUCLEOTIDE SEQUENCE</scope>
    <source>
        <strain evidence="9">BeijingLab</strain>
        <tissue evidence="9">Pupa</tissue>
    </source>
</reference>
<dbReference type="PANTHER" id="PTHR48438:SF1">
    <property type="entry name" value="ALPHA-(1,3)-FUCOSYLTRANSFERASE C-RELATED"/>
    <property type="match status" value="1"/>
</dbReference>
<organism evidence="9 10">
    <name type="scientific">Mythimna separata</name>
    <name type="common">Oriental armyworm</name>
    <name type="synonym">Pseudaletia separata</name>
    <dbReference type="NCBI Taxonomy" id="271217"/>
    <lineage>
        <taxon>Eukaryota</taxon>
        <taxon>Metazoa</taxon>
        <taxon>Ecdysozoa</taxon>
        <taxon>Arthropoda</taxon>
        <taxon>Hexapoda</taxon>
        <taxon>Insecta</taxon>
        <taxon>Pterygota</taxon>
        <taxon>Neoptera</taxon>
        <taxon>Endopterygota</taxon>
        <taxon>Lepidoptera</taxon>
        <taxon>Glossata</taxon>
        <taxon>Ditrysia</taxon>
        <taxon>Noctuoidea</taxon>
        <taxon>Noctuidae</taxon>
        <taxon>Noctuinae</taxon>
        <taxon>Hadenini</taxon>
        <taxon>Mythimna</taxon>
    </lineage>
</organism>
<sequence length="434" mass="51391">MHWKKVEAMMPINDTLKAKFRTKKIAAAWFVSNCNAPSGRDSIAEQLQYELAKYNMTVDIYGRCGTMKCPRDSMEECLRKLETDYYFYLAFENSIAEDYVTEKLLHALQHYTVPVVYGGANYTRFMPEGIYLSAQKSRIKHLAQEMVDIINDKQKYYDFFSEDYVTEKLLRALNNNAVPIVYGGADYTRFMPDGIYLDAKLLDAKTLSEKMYELINNPEKYAEYFKWKNHYTYHKKSESVDTDPYCLFCTTLNNEEMTQSKRELYVKRLKAELSEKYERDVHVYGDCGMFTCNREKQDCDQLLKRDYYFYLSFENAFSEDYVTEKLMHAVQNNVVPIVYGGANYSRFLPHRSYINAREYKVAELAKLIDQLIREPSTYAEFFRWKKYYSYHRTTDLEETNEYCKMCAALNDEKLMKTTSVCNEFSDFWEVNKTC</sequence>
<evidence type="ECO:0000256" key="4">
    <source>
        <dbReference type="ARBA" id="ARBA00022676"/>
    </source>
</evidence>
<gene>
    <name evidence="9" type="ORF">PYW07_017002</name>
</gene>
<feature type="domain" description="Fucosyltransferase C-terminal" evidence="8">
    <location>
        <begin position="22"/>
        <end position="161"/>
    </location>
</feature>
<name>A0AAD8DY50_MYTSE</name>
<evidence type="ECO:0000256" key="7">
    <source>
        <dbReference type="RuleBase" id="RU003832"/>
    </source>
</evidence>
<dbReference type="AlphaFoldDB" id="A0AAD8DY50"/>
<accession>A0AAD8DY50</accession>
<evidence type="ECO:0000256" key="3">
    <source>
        <dbReference type="ARBA" id="ARBA00008919"/>
    </source>
</evidence>
<comment type="similarity">
    <text evidence="3 7">Belongs to the glycosyltransferase 10 family.</text>
</comment>
<dbReference type="SUPFAM" id="SSF53756">
    <property type="entry name" value="UDP-Glycosyltransferase/glycogen phosphorylase"/>
    <property type="match status" value="3"/>
</dbReference>
<evidence type="ECO:0000313" key="10">
    <source>
        <dbReference type="Proteomes" id="UP001231518"/>
    </source>
</evidence>
<evidence type="ECO:0000256" key="6">
    <source>
        <dbReference type="ARBA" id="ARBA00023034"/>
    </source>
</evidence>
<dbReference type="InterPro" id="IPR055270">
    <property type="entry name" value="Glyco_tran_10_C"/>
</dbReference>
<dbReference type="Pfam" id="PF00852">
    <property type="entry name" value="Glyco_transf_10"/>
    <property type="match status" value="2"/>
</dbReference>
<evidence type="ECO:0000256" key="5">
    <source>
        <dbReference type="ARBA" id="ARBA00022679"/>
    </source>
</evidence>
<feature type="domain" description="Fucosyltransferase C-terminal" evidence="8">
    <location>
        <begin position="258"/>
        <end position="416"/>
    </location>
</feature>
<dbReference type="InterPro" id="IPR001503">
    <property type="entry name" value="Glyco_trans_10"/>
</dbReference>
<dbReference type="PANTHER" id="PTHR48438">
    <property type="entry name" value="ALPHA-(1,3)-FUCOSYLTRANSFERASE C-RELATED"/>
    <property type="match status" value="1"/>
</dbReference>
<comment type="pathway">
    <text evidence="2">Protein modification; protein glycosylation.</text>
</comment>
<evidence type="ECO:0000256" key="2">
    <source>
        <dbReference type="ARBA" id="ARBA00004922"/>
    </source>
</evidence>
<dbReference type="Proteomes" id="UP001231518">
    <property type="component" value="Chromosome 9"/>
</dbReference>
<protein>
    <recommendedName>
        <fullName evidence="7">Fucosyltransferase</fullName>
        <ecNumber evidence="7">2.4.1.-</ecNumber>
    </recommendedName>
</protein>
<keyword evidence="4 7" id="KW-0328">Glycosyltransferase</keyword>
<dbReference type="GO" id="GO:0032580">
    <property type="term" value="C:Golgi cisterna membrane"/>
    <property type="evidence" value="ECO:0007669"/>
    <property type="project" value="UniProtKB-SubCell"/>
</dbReference>
<dbReference type="Gene3D" id="3.40.50.11660">
    <property type="entry name" value="Glycosyl transferase family 10, C-terminal domain"/>
    <property type="match status" value="3"/>
</dbReference>
<evidence type="ECO:0000256" key="1">
    <source>
        <dbReference type="ARBA" id="ARBA00004323"/>
    </source>
</evidence>